<sequence length="435" mass="50588">MSKRSKVRINIGGQLFVTRQSRLNKFPGSRLCRLNKDSDEFEIESGEYYFDRDPALFSPIINLYRDQGLHLPKHVCGRAMLQELQFWEIPEELVSECCWKVLYKVERNENLAETMQKLEDSSKFACLSPRDAQSRYCRLKHASWMLLSRPRSSFLSKMFNNLYLLMVLVSVFIFVSNTHPAFRIERIFNYTTTQPYININNSIYLMFYNTVPHPSLVYVDVICAVFFTLEWLLSFFATPCKLKFLKKALNIIDVLVIVCNWATLIVDMAFEDGFISLDPTSFLYVSYIRLKYITVMRILRFFKLAERFPSLHIMLLSVRKSIRELTMMTVCVFIIATLFGCALFLAEVEQETVANMPLGIWWAIVTMTTVGYGDLYPKTALGRLVASFCAITGLLALSMPIAIIASNFNEYYTRDKERERRITWEKGNNSEKLDL</sequence>
<dbReference type="Pfam" id="PF00520">
    <property type="entry name" value="Ion_trans"/>
    <property type="match status" value="1"/>
</dbReference>
<dbReference type="AlphaFoldDB" id="A0AAN8KBE2"/>
<keyword evidence="7" id="KW-0630">Potassium</keyword>
<dbReference type="InterPro" id="IPR027359">
    <property type="entry name" value="Volt_channel_dom_sf"/>
</dbReference>
<dbReference type="EMBL" id="JAZGQO010000002">
    <property type="protein sequence ID" value="KAK6191938.1"/>
    <property type="molecule type" value="Genomic_DNA"/>
</dbReference>
<keyword evidence="10 12" id="KW-0472">Membrane</keyword>
<dbReference type="InterPro" id="IPR028325">
    <property type="entry name" value="VG_K_chnl"/>
</dbReference>
<feature type="transmembrane region" description="Helical" evidence="12">
    <location>
        <begin position="215"/>
        <end position="236"/>
    </location>
</feature>
<evidence type="ECO:0000256" key="4">
    <source>
        <dbReference type="ARBA" id="ARBA00022692"/>
    </source>
</evidence>
<feature type="transmembrane region" description="Helical" evidence="12">
    <location>
        <begin position="248"/>
        <end position="270"/>
    </location>
</feature>
<evidence type="ECO:0000256" key="5">
    <source>
        <dbReference type="ARBA" id="ARBA00022826"/>
    </source>
</evidence>
<dbReference type="Gene3D" id="1.10.287.70">
    <property type="match status" value="1"/>
</dbReference>
<dbReference type="GO" id="GO:0005249">
    <property type="term" value="F:voltage-gated potassium channel activity"/>
    <property type="evidence" value="ECO:0007669"/>
    <property type="project" value="InterPro"/>
</dbReference>
<evidence type="ECO:0000256" key="10">
    <source>
        <dbReference type="ARBA" id="ARBA00023136"/>
    </source>
</evidence>
<dbReference type="SUPFAM" id="SSF81324">
    <property type="entry name" value="Voltage-gated potassium channels"/>
    <property type="match status" value="1"/>
</dbReference>
<dbReference type="PRINTS" id="PR01491">
    <property type="entry name" value="KVCHANNEL"/>
</dbReference>
<dbReference type="FunFam" id="1.10.287.70:FF:000028">
    <property type="entry name" value="potassium voltage-gated channel subfamily D member 3"/>
    <property type="match status" value="1"/>
</dbReference>
<dbReference type="PANTHER" id="PTHR11537">
    <property type="entry name" value="VOLTAGE-GATED POTASSIUM CHANNEL"/>
    <property type="match status" value="1"/>
</dbReference>
<dbReference type="GO" id="GO:0001508">
    <property type="term" value="P:action potential"/>
    <property type="evidence" value="ECO:0007669"/>
    <property type="project" value="TreeGrafter"/>
</dbReference>
<protein>
    <recommendedName>
        <fullName evidence="13">BTB domain-containing protein</fullName>
    </recommendedName>
</protein>
<dbReference type="Proteomes" id="UP001347796">
    <property type="component" value="Unassembled WGS sequence"/>
</dbReference>
<keyword evidence="3" id="KW-0633">Potassium transport</keyword>
<comment type="subcellular location">
    <subcellularLocation>
        <location evidence="1">Membrane</location>
        <topology evidence="1">Multi-pass membrane protein</topology>
    </subcellularLocation>
</comment>
<dbReference type="PANTHER" id="PTHR11537:SF254">
    <property type="entry name" value="POTASSIUM VOLTAGE-GATED CHANNEL PROTEIN SHAB"/>
    <property type="match status" value="1"/>
</dbReference>
<dbReference type="InterPro" id="IPR000210">
    <property type="entry name" value="BTB/POZ_dom"/>
</dbReference>
<dbReference type="InterPro" id="IPR005821">
    <property type="entry name" value="Ion_trans_dom"/>
</dbReference>
<organism evidence="14 15">
    <name type="scientific">Patella caerulea</name>
    <name type="common">Rayed Mediterranean limpet</name>
    <dbReference type="NCBI Taxonomy" id="87958"/>
    <lineage>
        <taxon>Eukaryota</taxon>
        <taxon>Metazoa</taxon>
        <taxon>Spiralia</taxon>
        <taxon>Lophotrochozoa</taxon>
        <taxon>Mollusca</taxon>
        <taxon>Gastropoda</taxon>
        <taxon>Patellogastropoda</taxon>
        <taxon>Patelloidea</taxon>
        <taxon>Patellidae</taxon>
        <taxon>Patella</taxon>
    </lineage>
</organism>
<evidence type="ECO:0000313" key="14">
    <source>
        <dbReference type="EMBL" id="KAK6191938.1"/>
    </source>
</evidence>
<feature type="transmembrane region" description="Helical" evidence="12">
    <location>
        <begin position="325"/>
        <end position="346"/>
    </location>
</feature>
<accession>A0AAN8KBE2</accession>
<keyword evidence="2" id="KW-0813">Transport</keyword>
<keyword evidence="11" id="KW-0407">Ion channel</keyword>
<dbReference type="GO" id="GO:0051260">
    <property type="term" value="P:protein homooligomerization"/>
    <property type="evidence" value="ECO:0007669"/>
    <property type="project" value="InterPro"/>
</dbReference>
<evidence type="ECO:0000256" key="6">
    <source>
        <dbReference type="ARBA" id="ARBA00022882"/>
    </source>
</evidence>
<keyword evidence="6" id="KW-0851">Voltage-gated channel</keyword>
<evidence type="ECO:0000256" key="1">
    <source>
        <dbReference type="ARBA" id="ARBA00004141"/>
    </source>
</evidence>
<evidence type="ECO:0000313" key="15">
    <source>
        <dbReference type="Proteomes" id="UP001347796"/>
    </source>
</evidence>
<keyword evidence="8 12" id="KW-1133">Transmembrane helix</keyword>
<comment type="caution">
    <text evidence="14">The sequence shown here is derived from an EMBL/GenBank/DDBJ whole genome shotgun (WGS) entry which is preliminary data.</text>
</comment>
<gene>
    <name evidence="14" type="ORF">SNE40_003510</name>
</gene>
<evidence type="ECO:0000259" key="13">
    <source>
        <dbReference type="SMART" id="SM00225"/>
    </source>
</evidence>
<keyword evidence="15" id="KW-1185">Reference proteome</keyword>
<reference evidence="14 15" key="1">
    <citation type="submission" date="2024-01" db="EMBL/GenBank/DDBJ databases">
        <title>The genome of the rayed Mediterranean limpet Patella caerulea (Linnaeus, 1758).</title>
        <authorList>
            <person name="Anh-Thu Weber A."/>
            <person name="Halstead-Nussloch G."/>
        </authorList>
    </citation>
    <scope>NUCLEOTIDE SEQUENCE [LARGE SCALE GENOMIC DNA]</scope>
    <source>
        <strain evidence="14">AATW-2023a</strain>
        <tissue evidence="14">Whole specimen</tissue>
    </source>
</reference>
<evidence type="ECO:0000256" key="7">
    <source>
        <dbReference type="ARBA" id="ARBA00022958"/>
    </source>
</evidence>
<dbReference type="Gene3D" id="3.30.710.10">
    <property type="entry name" value="Potassium Channel Kv1.1, Chain A"/>
    <property type="match status" value="1"/>
</dbReference>
<dbReference type="Pfam" id="PF02214">
    <property type="entry name" value="BTB_2"/>
    <property type="match status" value="1"/>
</dbReference>
<dbReference type="InterPro" id="IPR003974">
    <property type="entry name" value="K_chnl_volt-dep_Kv3"/>
</dbReference>
<evidence type="ECO:0000256" key="9">
    <source>
        <dbReference type="ARBA" id="ARBA00023065"/>
    </source>
</evidence>
<dbReference type="InterPro" id="IPR011333">
    <property type="entry name" value="SKP1/BTB/POZ_sf"/>
</dbReference>
<feature type="transmembrane region" description="Helical" evidence="12">
    <location>
        <begin position="358"/>
        <end position="377"/>
    </location>
</feature>
<evidence type="ECO:0000256" key="11">
    <source>
        <dbReference type="ARBA" id="ARBA00023303"/>
    </source>
</evidence>
<feature type="transmembrane region" description="Helical" evidence="12">
    <location>
        <begin position="158"/>
        <end position="176"/>
    </location>
</feature>
<dbReference type="InterPro" id="IPR003968">
    <property type="entry name" value="K_chnl_volt-dep_Kv"/>
</dbReference>
<dbReference type="InterPro" id="IPR003131">
    <property type="entry name" value="T1-type_BTB"/>
</dbReference>
<proteinExistence type="predicted"/>
<evidence type="ECO:0000256" key="12">
    <source>
        <dbReference type="SAM" id="Phobius"/>
    </source>
</evidence>
<keyword evidence="4 12" id="KW-0812">Transmembrane</keyword>
<feature type="transmembrane region" description="Helical" evidence="12">
    <location>
        <begin position="384"/>
        <end position="405"/>
    </location>
</feature>
<keyword evidence="9" id="KW-0406">Ion transport</keyword>
<evidence type="ECO:0000256" key="8">
    <source>
        <dbReference type="ARBA" id="ARBA00022989"/>
    </source>
</evidence>
<dbReference type="SMART" id="SM00225">
    <property type="entry name" value="BTB"/>
    <property type="match status" value="1"/>
</dbReference>
<evidence type="ECO:0000256" key="3">
    <source>
        <dbReference type="ARBA" id="ARBA00022538"/>
    </source>
</evidence>
<evidence type="ECO:0000256" key="2">
    <source>
        <dbReference type="ARBA" id="ARBA00022448"/>
    </source>
</evidence>
<feature type="domain" description="BTB" evidence="13">
    <location>
        <begin position="5"/>
        <end position="105"/>
    </location>
</feature>
<dbReference type="CDD" id="cd18317">
    <property type="entry name" value="BTB_POZ_Kv"/>
    <property type="match status" value="1"/>
</dbReference>
<dbReference type="Gene3D" id="1.20.120.350">
    <property type="entry name" value="Voltage-gated potassium channels. Chain C"/>
    <property type="match status" value="1"/>
</dbReference>
<dbReference type="PRINTS" id="PR00169">
    <property type="entry name" value="KCHANNEL"/>
</dbReference>
<dbReference type="GO" id="GO:0008076">
    <property type="term" value="C:voltage-gated potassium channel complex"/>
    <property type="evidence" value="ECO:0007669"/>
    <property type="project" value="InterPro"/>
</dbReference>
<keyword evidence="5" id="KW-0631">Potassium channel</keyword>
<name>A0AAN8KBE2_PATCE</name>
<dbReference type="SUPFAM" id="SSF54695">
    <property type="entry name" value="POZ domain"/>
    <property type="match status" value="1"/>
</dbReference>
<dbReference type="PRINTS" id="PR01498">
    <property type="entry name" value="SHAWCHANNEL"/>
</dbReference>